<evidence type="ECO:0000256" key="7">
    <source>
        <dbReference type="ARBA" id="ARBA00022679"/>
    </source>
</evidence>
<evidence type="ECO:0000313" key="13">
    <source>
        <dbReference type="Proteomes" id="UP000178615"/>
    </source>
</evidence>
<dbReference type="InterPro" id="IPR029063">
    <property type="entry name" value="SAM-dependent_MTases_sf"/>
</dbReference>
<keyword evidence="6" id="KW-0489">Methyltransferase</keyword>
<evidence type="ECO:0000256" key="6">
    <source>
        <dbReference type="ARBA" id="ARBA00022603"/>
    </source>
</evidence>
<dbReference type="Gene3D" id="3.40.50.150">
    <property type="entry name" value="Vaccinia Virus protein VP39"/>
    <property type="match status" value="1"/>
</dbReference>
<evidence type="ECO:0000313" key="12">
    <source>
        <dbReference type="EMBL" id="OGC45467.1"/>
    </source>
</evidence>
<organism evidence="12 13">
    <name type="scientific">candidate division WWE3 bacterium RBG_19FT_COMBO_34_6</name>
    <dbReference type="NCBI Taxonomy" id="1802612"/>
    <lineage>
        <taxon>Bacteria</taxon>
        <taxon>Katanobacteria</taxon>
    </lineage>
</organism>
<comment type="subcellular location">
    <subcellularLocation>
        <location evidence="1">Cytoplasm</location>
    </subcellularLocation>
</comment>
<dbReference type="PANTHER" id="PTHR11579">
    <property type="entry name" value="PROTEIN-L-ISOASPARTATE O-METHYLTRANSFERASE"/>
    <property type="match status" value="1"/>
</dbReference>
<sequence>MDKNELILNLQRDGILKTKKIIDAFIKIDRSKFIRPGNFEYTYQDEPLHIGYGQTISQPRTVAFMLEKLQPDIGDKVLDVGSGSGWTTALLASIIGEAGYCLGIEILPDLVKFGVMNLKKFSLPNARIIQAGVDFLGYPLEGPYNKILVSASSLDIPQELSSQLAISGVMIIPVRNSIIKIKRLDANKFTTEEYYGFSFVPLIRPKR</sequence>
<evidence type="ECO:0000256" key="11">
    <source>
        <dbReference type="ARBA" id="ARBA00031350"/>
    </source>
</evidence>
<dbReference type="PANTHER" id="PTHR11579:SF0">
    <property type="entry name" value="PROTEIN-L-ISOASPARTATE(D-ASPARTATE) O-METHYLTRANSFERASE"/>
    <property type="match status" value="1"/>
</dbReference>
<dbReference type="SUPFAM" id="SSF53335">
    <property type="entry name" value="S-adenosyl-L-methionine-dependent methyltransferases"/>
    <property type="match status" value="1"/>
</dbReference>
<protein>
    <recommendedName>
        <fullName evidence="4">Protein-L-isoaspartate O-methyltransferase</fullName>
        <ecNumber evidence="3">2.1.1.77</ecNumber>
    </recommendedName>
    <alternativeName>
        <fullName evidence="11">L-isoaspartyl protein carboxyl methyltransferase</fullName>
    </alternativeName>
    <alternativeName>
        <fullName evidence="9">Protein L-isoaspartyl methyltransferase</fullName>
    </alternativeName>
    <alternativeName>
        <fullName evidence="10">Protein-beta-aspartate methyltransferase</fullName>
    </alternativeName>
</protein>
<comment type="similarity">
    <text evidence="2">Belongs to the methyltransferase superfamily. L-isoaspartyl/D-aspartyl protein methyltransferase family.</text>
</comment>
<evidence type="ECO:0000256" key="4">
    <source>
        <dbReference type="ARBA" id="ARBA00013346"/>
    </source>
</evidence>
<keyword evidence="7" id="KW-0808">Transferase</keyword>
<dbReference type="Proteomes" id="UP000178615">
    <property type="component" value="Unassembled WGS sequence"/>
</dbReference>
<dbReference type="GO" id="GO:0005737">
    <property type="term" value="C:cytoplasm"/>
    <property type="evidence" value="ECO:0007669"/>
    <property type="project" value="UniProtKB-SubCell"/>
</dbReference>
<dbReference type="Pfam" id="PF01135">
    <property type="entry name" value="PCMT"/>
    <property type="match status" value="1"/>
</dbReference>
<gene>
    <name evidence="12" type="ORF">A2V49_03335</name>
</gene>
<evidence type="ECO:0000256" key="5">
    <source>
        <dbReference type="ARBA" id="ARBA00022490"/>
    </source>
</evidence>
<evidence type="ECO:0000256" key="1">
    <source>
        <dbReference type="ARBA" id="ARBA00004496"/>
    </source>
</evidence>
<evidence type="ECO:0000256" key="9">
    <source>
        <dbReference type="ARBA" id="ARBA00030757"/>
    </source>
</evidence>
<keyword evidence="5" id="KW-0963">Cytoplasm</keyword>
<accession>A0A1F4UKJ8</accession>
<dbReference type="GO" id="GO:0032259">
    <property type="term" value="P:methylation"/>
    <property type="evidence" value="ECO:0007669"/>
    <property type="project" value="UniProtKB-KW"/>
</dbReference>
<evidence type="ECO:0000256" key="3">
    <source>
        <dbReference type="ARBA" id="ARBA00011890"/>
    </source>
</evidence>
<reference evidence="12 13" key="1">
    <citation type="journal article" date="2016" name="Nat. Commun.">
        <title>Thousands of microbial genomes shed light on interconnected biogeochemical processes in an aquifer system.</title>
        <authorList>
            <person name="Anantharaman K."/>
            <person name="Brown C.T."/>
            <person name="Hug L.A."/>
            <person name="Sharon I."/>
            <person name="Castelle C.J."/>
            <person name="Probst A.J."/>
            <person name="Thomas B.C."/>
            <person name="Singh A."/>
            <person name="Wilkins M.J."/>
            <person name="Karaoz U."/>
            <person name="Brodie E.L."/>
            <person name="Williams K.H."/>
            <person name="Hubbard S.S."/>
            <person name="Banfield J.F."/>
        </authorList>
    </citation>
    <scope>NUCLEOTIDE SEQUENCE [LARGE SCALE GENOMIC DNA]</scope>
</reference>
<dbReference type="GO" id="GO:0004719">
    <property type="term" value="F:protein-L-isoaspartate (D-aspartate) O-methyltransferase activity"/>
    <property type="evidence" value="ECO:0007669"/>
    <property type="project" value="UniProtKB-EC"/>
</dbReference>
<evidence type="ECO:0000256" key="10">
    <source>
        <dbReference type="ARBA" id="ARBA00031323"/>
    </source>
</evidence>
<dbReference type="CDD" id="cd02440">
    <property type="entry name" value="AdoMet_MTases"/>
    <property type="match status" value="1"/>
</dbReference>
<proteinExistence type="inferred from homology"/>
<evidence type="ECO:0000256" key="8">
    <source>
        <dbReference type="ARBA" id="ARBA00022691"/>
    </source>
</evidence>
<dbReference type="InterPro" id="IPR000682">
    <property type="entry name" value="PCMT"/>
</dbReference>
<keyword evidence="8" id="KW-0949">S-adenosyl-L-methionine</keyword>
<dbReference type="AlphaFoldDB" id="A0A1F4UKJ8"/>
<dbReference type="EC" id="2.1.1.77" evidence="3"/>
<dbReference type="EMBL" id="MEUV01000036">
    <property type="protein sequence ID" value="OGC45467.1"/>
    <property type="molecule type" value="Genomic_DNA"/>
</dbReference>
<evidence type="ECO:0000256" key="2">
    <source>
        <dbReference type="ARBA" id="ARBA00005369"/>
    </source>
</evidence>
<comment type="caution">
    <text evidence="12">The sequence shown here is derived from an EMBL/GenBank/DDBJ whole genome shotgun (WGS) entry which is preliminary data.</text>
</comment>
<name>A0A1F4UKJ8_UNCKA</name>